<accession>A0AAV4EJE3</accession>
<gene>
    <name evidence="2" type="ORF">ElyMa_005410700</name>
</gene>
<dbReference type="Proteomes" id="UP000762676">
    <property type="component" value="Unassembled WGS sequence"/>
</dbReference>
<evidence type="ECO:0000256" key="1">
    <source>
        <dbReference type="SAM" id="MobiDB-lite"/>
    </source>
</evidence>
<reference evidence="2 3" key="1">
    <citation type="journal article" date="2021" name="Elife">
        <title>Chloroplast acquisition without the gene transfer in kleptoplastic sea slugs, Plakobranchus ocellatus.</title>
        <authorList>
            <person name="Maeda T."/>
            <person name="Takahashi S."/>
            <person name="Yoshida T."/>
            <person name="Shimamura S."/>
            <person name="Takaki Y."/>
            <person name="Nagai Y."/>
            <person name="Toyoda A."/>
            <person name="Suzuki Y."/>
            <person name="Arimoto A."/>
            <person name="Ishii H."/>
            <person name="Satoh N."/>
            <person name="Nishiyama T."/>
            <person name="Hasebe M."/>
            <person name="Maruyama T."/>
            <person name="Minagawa J."/>
            <person name="Obokata J."/>
            <person name="Shigenobu S."/>
        </authorList>
    </citation>
    <scope>NUCLEOTIDE SEQUENCE [LARGE SCALE GENOMIC DNA]</scope>
</reference>
<comment type="caution">
    <text evidence="2">The sequence shown here is derived from an EMBL/GenBank/DDBJ whole genome shotgun (WGS) entry which is preliminary data.</text>
</comment>
<proteinExistence type="predicted"/>
<feature type="region of interest" description="Disordered" evidence="1">
    <location>
        <begin position="1"/>
        <end position="21"/>
    </location>
</feature>
<evidence type="ECO:0000313" key="3">
    <source>
        <dbReference type="Proteomes" id="UP000762676"/>
    </source>
</evidence>
<sequence>MTTETLQLMDERRKNENNPGKYKELNRKVKDLCNEAKDLWTTRECNGVQVYSNSSKSKYFHDQTKDVVSRKRSPKSGCIKSRSGQILMDIADILRRWSQYVEELFDDVRGPRPPIWNHEGPPIMEEEV</sequence>
<organism evidence="2 3">
    <name type="scientific">Elysia marginata</name>
    <dbReference type="NCBI Taxonomy" id="1093978"/>
    <lineage>
        <taxon>Eukaryota</taxon>
        <taxon>Metazoa</taxon>
        <taxon>Spiralia</taxon>
        <taxon>Lophotrochozoa</taxon>
        <taxon>Mollusca</taxon>
        <taxon>Gastropoda</taxon>
        <taxon>Heterobranchia</taxon>
        <taxon>Euthyneura</taxon>
        <taxon>Panpulmonata</taxon>
        <taxon>Sacoglossa</taxon>
        <taxon>Placobranchoidea</taxon>
        <taxon>Plakobranchidae</taxon>
        <taxon>Elysia</taxon>
    </lineage>
</organism>
<name>A0AAV4EJE3_9GAST</name>
<evidence type="ECO:0000313" key="2">
    <source>
        <dbReference type="EMBL" id="GFR60588.1"/>
    </source>
</evidence>
<dbReference type="AlphaFoldDB" id="A0AAV4EJE3"/>
<protein>
    <submittedName>
        <fullName evidence="2">Uncharacterized protein</fullName>
    </submittedName>
</protein>
<dbReference type="EMBL" id="BMAT01010779">
    <property type="protein sequence ID" value="GFR60588.1"/>
    <property type="molecule type" value="Genomic_DNA"/>
</dbReference>
<feature type="compositionally biased region" description="Basic and acidic residues" evidence="1">
    <location>
        <begin position="9"/>
        <end position="21"/>
    </location>
</feature>
<keyword evidence="3" id="KW-1185">Reference proteome</keyword>